<dbReference type="EMBL" id="MVHV01000015">
    <property type="protein sequence ID" value="ORA80859.1"/>
    <property type="molecule type" value="Genomic_DNA"/>
</dbReference>
<evidence type="ECO:0000313" key="2">
    <source>
        <dbReference type="Proteomes" id="UP000243140"/>
    </source>
</evidence>
<dbReference type="Proteomes" id="UP000243140">
    <property type="component" value="Unassembled WGS sequence"/>
</dbReference>
<evidence type="ECO:0000313" key="1">
    <source>
        <dbReference type="EMBL" id="ORA80859.1"/>
    </source>
</evidence>
<protein>
    <submittedName>
        <fullName evidence="1">DUF2191 domain-containing protein</fullName>
    </submittedName>
</protein>
<comment type="caution">
    <text evidence="1">The sequence shown here is derived from an EMBL/GenBank/DDBJ whole genome shotgun (WGS) entry which is preliminary data.</text>
</comment>
<gene>
    <name evidence="1" type="ORF">BST29_15280</name>
</gene>
<reference evidence="1 2" key="1">
    <citation type="submission" date="2017-02" db="EMBL/GenBank/DDBJ databases">
        <title>The new phylogeny of genus Mycobacterium.</title>
        <authorList>
            <person name="Tortoli E."/>
            <person name="Trovato A."/>
            <person name="Cirillo D.M."/>
        </authorList>
    </citation>
    <scope>NUCLEOTIDE SEQUENCE [LARGE SCALE GENOMIC DNA]</scope>
    <source>
        <strain evidence="1 2">IP1130001</strain>
    </source>
</reference>
<sequence length="78" mass="8481">MNRIRLSTNVDAELLSSARGVRAGMNDAALIDEALGALLARHRSAEVDASYAAYDKHPVEEPDEWGDLASWRRAVGDS</sequence>
<organism evidence="1 2">
    <name type="scientific">Mycobacterium malmoense</name>
    <dbReference type="NCBI Taxonomy" id="1780"/>
    <lineage>
        <taxon>Bacteria</taxon>
        <taxon>Bacillati</taxon>
        <taxon>Actinomycetota</taxon>
        <taxon>Actinomycetes</taxon>
        <taxon>Mycobacteriales</taxon>
        <taxon>Mycobacteriaceae</taxon>
        <taxon>Mycobacterium</taxon>
    </lineage>
</organism>
<accession>A0ABX3SPL6</accession>
<name>A0ABX3SPL6_MYCMA</name>
<proteinExistence type="predicted"/>
<keyword evidence="2" id="KW-1185">Reference proteome</keyword>